<gene>
    <name evidence="2" type="ORF">HMPREF9943_00692</name>
</gene>
<reference evidence="2 3" key="1">
    <citation type="submission" date="2013-02" db="EMBL/GenBank/DDBJ databases">
        <title>The Genome Sequence of Lactobacillus catenaformis F0143.</title>
        <authorList>
            <consortium name="The Broad Institute Genome Sequencing Platform"/>
            <person name="Earl A."/>
            <person name="Ward D."/>
            <person name="Feldgarden M."/>
            <person name="Gevers D."/>
            <person name="Izard J."/>
            <person name="Blanton J.M."/>
            <person name="Mathney J."/>
            <person name="Dewhirst F.E."/>
            <person name="Young S.K."/>
            <person name="Zeng Q."/>
            <person name="Gargeya S."/>
            <person name="Fitzgerald M."/>
            <person name="Haas B."/>
            <person name="Abouelleil A."/>
            <person name="Alvarado L."/>
            <person name="Arachchi H.M."/>
            <person name="Berlin A."/>
            <person name="Chapman S.B."/>
            <person name="Gearin G."/>
            <person name="Goldberg J."/>
            <person name="Griggs A."/>
            <person name="Gujja S."/>
            <person name="Hansen M."/>
            <person name="Heiman D."/>
            <person name="Howarth C."/>
            <person name="Larimer J."/>
            <person name="Lui A."/>
            <person name="MacDonald P.J.P."/>
            <person name="McCowen C."/>
            <person name="Montmayeur A."/>
            <person name="Murphy C."/>
            <person name="Neiman D."/>
            <person name="Pearson M."/>
            <person name="Priest M."/>
            <person name="Roberts A."/>
            <person name="Saif S."/>
            <person name="Shea T."/>
            <person name="Sisk P."/>
            <person name="Stolte C."/>
            <person name="Sykes S."/>
            <person name="Wortman J."/>
            <person name="Nusbaum C."/>
            <person name="Birren B."/>
        </authorList>
    </citation>
    <scope>NUCLEOTIDE SEQUENCE [LARGE SCALE GENOMIC DNA]</scope>
    <source>
        <strain evidence="2 3">OT 569</strain>
    </source>
</reference>
<proteinExistence type="predicted"/>
<dbReference type="BioCyc" id="ECAT999415-HMP:GTTI-713-MONOMER"/>
<accession>M2PMW8</accession>
<feature type="domain" description="NADP-dependent oxidoreductase" evidence="1">
    <location>
        <begin position="14"/>
        <end position="91"/>
    </location>
</feature>
<protein>
    <recommendedName>
        <fullName evidence="1">NADP-dependent oxidoreductase domain-containing protein</fullName>
    </recommendedName>
</protein>
<dbReference type="InterPro" id="IPR023210">
    <property type="entry name" value="NADP_OxRdtase_dom"/>
</dbReference>
<dbReference type="AlphaFoldDB" id="M2PMW8"/>
<sequence>MDTGLNVNMKEICAQDKDGGVLDYCQLHDITIQPWSILQALWSEGSFINHPDYQKLNKVLNALADKYHVTPSAIATAWLLRHPASSQPICGYYICQAFRRNI</sequence>
<dbReference type="Pfam" id="PF00248">
    <property type="entry name" value="Aldo_ket_red"/>
    <property type="match status" value="1"/>
</dbReference>
<dbReference type="SUPFAM" id="SSF51430">
    <property type="entry name" value="NAD(P)-linked oxidoreductase"/>
    <property type="match status" value="1"/>
</dbReference>
<dbReference type="STRING" id="999415.HMPREF9943_00692"/>
<dbReference type="eggNOG" id="COG4989">
    <property type="taxonomic scope" value="Bacteria"/>
</dbReference>
<evidence type="ECO:0000313" key="2">
    <source>
        <dbReference type="EMBL" id="EMD16914.1"/>
    </source>
</evidence>
<dbReference type="Gene3D" id="3.20.20.100">
    <property type="entry name" value="NADP-dependent oxidoreductase domain"/>
    <property type="match status" value="1"/>
</dbReference>
<keyword evidence="3" id="KW-1185">Reference proteome</keyword>
<name>M2PMW8_9FIRM</name>
<comment type="caution">
    <text evidence="2">The sequence shown here is derived from an EMBL/GenBank/DDBJ whole genome shotgun (WGS) entry which is preliminary data.</text>
</comment>
<evidence type="ECO:0000259" key="1">
    <source>
        <dbReference type="Pfam" id="PF00248"/>
    </source>
</evidence>
<organism evidence="2 3">
    <name type="scientific">Eggerthia catenaformis OT 569 = DSM 20559</name>
    <dbReference type="NCBI Taxonomy" id="999415"/>
    <lineage>
        <taxon>Bacteria</taxon>
        <taxon>Bacillati</taxon>
        <taxon>Bacillota</taxon>
        <taxon>Erysipelotrichia</taxon>
        <taxon>Erysipelotrichales</taxon>
        <taxon>Coprobacillaceae</taxon>
        <taxon>Eggerthia</taxon>
    </lineage>
</organism>
<dbReference type="Proteomes" id="UP000011758">
    <property type="component" value="Unassembled WGS sequence"/>
</dbReference>
<dbReference type="InterPro" id="IPR036812">
    <property type="entry name" value="NAD(P)_OxRdtase_dom_sf"/>
</dbReference>
<dbReference type="EMBL" id="AGEJ01000012">
    <property type="protein sequence ID" value="EMD16914.1"/>
    <property type="molecule type" value="Genomic_DNA"/>
</dbReference>
<dbReference type="PATRIC" id="fig|999415.3.peg.693"/>
<evidence type="ECO:0000313" key="3">
    <source>
        <dbReference type="Proteomes" id="UP000011758"/>
    </source>
</evidence>